<protein>
    <submittedName>
        <fullName evidence="2">Uncharacterized protein</fullName>
    </submittedName>
</protein>
<dbReference type="AlphaFoldDB" id="A0A1K0G3Q0"/>
<evidence type="ECO:0000256" key="1">
    <source>
        <dbReference type="SAM" id="MobiDB-lite"/>
    </source>
</evidence>
<feature type="region of interest" description="Disordered" evidence="1">
    <location>
        <begin position="26"/>
        <end position="48"/>
    </location>
</feature>
<gene>
    <name evidence="2" type="ORF">UBRO_20629</name>
</gene>
<feature type="compositionally biased region" description="Polar residues" evidence="1">
    <location>
        <begin position="76"/>
        <end position="85"/>
    </location>
</feature>
<accession>A0A1K0G3Q0</accession>
<sequence length="103" mass="11350">MVARSIAIKMGGVDCHSPRSFPPYLLDLEGGETRTPRTKERATERYVRGSRWGQTRGAFSLQQHGAQAGKGGCETRVSTGQATTLHTRREGRRVALDAMLKHV</sequence>
<proteinExistence type="predicted"/>
<organism evidence="2 3">
    <name type="scientific">Ustilago bromivora</name>
    <dbReference type="NCBI Taxonomy" id="307758"/>
    <lineage>
        <taxon>Eukaryota</taxon>
        <taxon>Fungi</taxon>
        <taxon>Dikarya</taxon>
        <taxon>Basidiomycota</taxon>
        <taxon>Ustilaginomycotina</taxon>
        <taxon>Ustilaginomycetes</taxon>
        <taxon>Ustilaginales</taxon>
        <taxon>Ustilaginaceae</taxon>
        <taxon>Ustilago</taxon>
    </lineage>
</organism>
<feature type="region of interest" description="Disordered" evidence="1">
    <location>
        <begin position="63"/>
        <end position="88"/>
    </location>
</feature>
<feature type="compositionally biased region" description="Basic and acidic residues" evidence="1">
    <location>
        <begin position="31"/>
        <end position="47"/>
    </location>
</feature>
<dbReference type="Proteomes" id="UP000179920">
    <property type="component" value="Chromosome VI"/>
</dbReference>
<evidence type="ECO:0000313" key="3">
    <source>
        <dbReference type="Proteomes" id="UP000179920"/>
    </source>
</evidence>
<name>A0A1K0G3Q0_9BASI</name>
<evidence type="ECO:0000313" key="2">
    <source>
        <dbReference type="EMBL" id="SAM82047.1"/>
    </source>
</evidence>
<dbReference type="EMBL" id="LT558122">
    <property type="protein sequence ID" value="SAM82047.1"/>
    <property type="molecule type" value="Genomic_DNA"/>
</dbReference>
<reference evidence="3" key="1">
    <citation type="submission" date="2016-04" db="EMBL/GenBank/DDBJ databases">
        <authorList>
            <person name="Guldener U."/>
            <person name="Guldener U."/>
        </authorList>
    </citation>
    <scope>NUCLEOTIDE SEQUENCE [LARGE SCALE GENOMIC DNA]</scope>
    <source>
        <strain evidence="3">UB2112</strain>
    </source>
</reference>